<name>A0A1W0X7I4_HYPEX</name>
<dbReference type="Gene3D" id="1.10.10.60">
    <property type="entry name" value="Homeodomain-like"/>
    <property type="match status" value="2"/>
</dbReference>
<dbReference type="InterPro" id="IPR050863">
    <property type="entry name" value="CenT-Element_Derived"/>
</dbReference>
<keyword evidence="7" id="KW-1185">Reference proteome</keyword>
<dbReference type="GO" id="GO:0005634">
    <property type="term" value="C:nucleus"/>
    <property type="evidence" value="ECO:0007669"/>
    <property type="project" value="UniProtKB-SubCell"/>
</dbReference>
<evidence type="ECO:0000256" key="3">
    <source>
        <dbReference type="ARBA" id="ARBA00023242"/>
    </source>
</evidence>
<dbReference type="Proteomes" id="UP000192578">
    <property type="component" value="Unassembled WGS sequence"/>
</dbReference>
<dbReference type="Pfam" id="PF04218">
    <property type="entry name" value="CENP-B_N"/>
    <property type="match status" value="1"/>
</dbReference>
<dbReference type="OrthoDB" id="125347at2759"/>
<feature type="region of interest" description="Disordered" evidence="4">
    <location>
        <begin position="171"/>
        <end position="201"/>
    </location>
</feature>
<evidence type="ECO:0000256" key="4">
    <source>
        <dbReference type="SAM" id="MobiDB-lite"/>
    </source>
</evidence>
<evidence type="ECO:0000313" key="6">
    <source>
        <dbReference type="EMBL" id="OQV23374.1"/>
    </source>
</evidence>
<comment type="caution">
    <text evidence="6">The sequence shown here is derived from an EMBL/GenBank/DDBJ whole genome shotgun (WGS) entry which is preliminary data.</text>
</comment>
<dbReference type="Gene3D" id="3.30.200.20">
    <property type="entry name" value="Phosphorylase Kinase, domain 1"/>
    <property type="match status" value="1"/>
</dbReference>
<dbReference type="InterPro" id="IPR009057">
    <property type="entry name" value="Homeodomain-like_sf"/>
</dbReference>
<evidence type="ECO:0000259" key="5">
    <source>
        <dbReference type="PROSITE" id="PS51253"/>
    </source>
</evidence>
<dbReference type="PROSITE" id="PS51253">
    <property type="entry name" value="HTH_CENPB"/>
    <property type="match status" value="1"/>
</dbReference>
<keyword evidence="3" id="KW-0539">Nucleus</keyword>
<dbReference type="EMBL" id="MTYJ01000012">
    <property type="protein sequence ID" value="OQV23374.1"/>
    <property type="molecule type" value="Genomic_DNA"/>
</dbReference>
<feature type="domain" description="HTH CENPB-type" evidence="5">
    <location>
        <begin position="74"/>
        <end position="142"/>
    </location>
</feature>
<dbReference type="GO" id="GO:0003677">
    <property type="term" value="F:DNA binding"/>
    <property type="evidence" value="ECO:0007669"/>
    <property type="project" value="UniProtKB-KW"/>
</dbReference>
<gene>
    <name evidence="6" type="ORF">BV898_02820</name>
</gene>
<dbReference type="InterPro" id="IPR011009">
    <property type="entry name" value="Kinase-like_dom_sf"/>
</dbReference>
<evidence type="ECO:0000256" key="1">
    <source>
        <dbReference type="ARBA" id="ARBA00004123"/>
    </source>
</evidence>
<accession>A0A1W0X7I4</accession>
<dbReference type="InterPro" id="IPR006600">
    <property type="entry name" value="HTH_CenpB_DNA-bd_dom"/>
</dbReference>
<dbReference type="AlphaFoldDB" id="A0A1W0X7I4"/>
<dbReference type="InterPro" id="IPR007889">
    <property type="entry name" value="HTH_Psq"/>
</dbReference>
<dbReference type="SUPFAM" id="SSF46689">
    <property type="entry name" value="Homeodomain-like"/>
    <property type="match status" value="1"/>
</dbReference>
<proteinExistence type="predicted"/>
<dbReference type="Pfam" id="PF03221">
    <property type="entry name" value="HTH_Tnp_Tc5"/>
    <property type="match status" value="1"/>
</dbReference>
<dbReference type="PANTHER" id="PTHR19303">
    <property type="entry name" value="TRANSPOSON"/>
    <property type="match status" value="1"/>
</dbReference>
<dbReference type="SUPFAM" id="SSF56112">
    <property type="entry name" value="Protein kinase-like (PK-like)"/>
    <property type="match status" value="1"/>
</dbReference>
<organism evidence="6 7">
    <name type="scientific">Hypsibius exemplaris</name>
    <name type="common">Freshwater tardigrade</name>
    <dbReference type="NCBI Taxonomy" id="2072580"/>
    <lineage>
        <taxon>Eukaryota</taxon>
        <taxon>Metazoa</taxon>
        <taxon>Ecdysozoa</taxon>
        <taxon>Tardigrada</taxon>
        <taxon>Eutardigrada</taxon>
        <taxon>Parachela</taxon>
        <taxon>Hypsibioidea</taxon>
        <taxon>Hypsibiidae</taxon>
        <taxon>Hypsibius</taxon>
    </lineage>
</organism>
<dbReference type="PANTHER" id="PTHR19303:SF73">
    <property type="entry name" value="PROTEIN PDC2"/>
    <property type="match status" value="1"/>
</dbReference>
<reference evidence="7" key="1">
    <citation type="submission" date="2017-01" db="EMBL/GenBank/DDBJ databases">
        <title>Comparative genomics of anhydrobiosis in the tardigrade Hypsibius dujardini.</title>
        <authorList>
            <person name="Yoshida Y."/>
            <person name="Koutsovoulos G."/>
            <person name="Laetsch D."/>
            <person name="Stevens L."/>
            <person name="Kumar S."/>
            <person name="Horikawa D."/>
            <person name="Ishino K."/>
            <person name="Komine S."/>
            <person name="Tomita M."/>
            <person name="Blaxter M."/>
            <person name="Arakawa K."/>
        </authorList>
    </citation>
    <scope>NUCLEOTIDE SEQUENCE [LARGE SCALE GENOMIC DNA]</scope>
    <source>
        <strain evidence="7">Z151</strain>
    </source>
</reference>
<evidence type="ECO:0000256" key="2">
    <source>
        <dbReference type="ARBA" id="ARBA00023125"/>
    </source>
</evidence>
<feature type="compositionally biased region" description="Polar residues" evidence="4">
    <location>
        <begin position="190"/>
        <end position="201"/>
    </location>
</feature>
<comment type="subcellular location">
    <subcellularLocation>
        <location evidence="1">Nucleus</location>
    </subcellularLocation>
</comment>
<sequence length="364" mass="40237">MAVALNPTKKKAKCLTISEKLEVLNDLDSTKMNGSGVANKYGVNKATVSRIKAQGEKLRLEFRNNHNLRLKRLPRRTTFNEINSRMEDFIMERFEGRESPLTGPMLQAKARQFAAELGFPDFKASDGWLQSFRARRLITLPTAAITSTRKAQPDEADFLVADVSRDPVARLLPATNSSDPAVSDDKRTSRPTQTSTEAPSNALVSCQKGIQTDNAESSIQGSVLERNKALARSLISAASGTLTEAPASITPVTQAGKTVSETIQRNVHAIHQLLPLYGTIKSLTFEYFVLEFIESEIIGQVARCWRKGTNDIVAIKIVQNSSRSNQSVEADLILISESFQYEDCTCYVLEVVRNGTIQRIRTAD</sequence>
<keyword evidence="2" id="KW-0238">DNA-binding</keyword>
<dbReference type="SMART" id="SM00674">
    <property type="entry name" value="CENPB"/>
    <property type="match status" value="1"/>
</dbReference>
<protein>
    <recommendedName>
        <fullName evidence="5">HTH CENPB-type domain-containing protein</fullName>
    </recommendedName>
</protein>
<evidence type="ECO:0000313" key="7">
    <source>
        <dbReference type="Proteomes" id="UP000192578"/>
    </source>
</evidence>